<keyword evidence="2" id="KW-1185">Reference proteome</keyword>
<dbReference type="PANTHER" id="PTHR28366:SF1">
    <property type="entry name" value="CHROMOSOME 1 OPEN READING FRAME 131"/>
    <property type="match status" value="1"/>
</dbReference>
<accession>A0A6V7H4E2</accession>
<dbReference type="OrthoDB" id="10067479at2759"/>
<comment type="caution">
    <text evidence="1">The sequence shown here is derived from an EMBL/GenBank/DDBJ whole genome shotgun (WGS) entry which is preliminary data.</text>
</comment>
<dbReference type="Proteomes" id="UP000752696">
    <property type="component" value="Unassembled WGS sequence"/>
</dbReference>
<gene>
    <name evidence="1" type="ORF">MHI_LOCUS431307</name>
</gene>
<dbReference type="PANTHER" id="PTHR28366">
    <property type="entry name" value="CHROMOSOME 1 OPEN READING FRAME 131"/>
    <property type="match status" value="1"/>
</dbReference>
<feature type="non-terminal residue" evidence="1">
    <location>
        <position position="209"/>
    </location>
</feature>
<dbReference type="Pfam" id="PF15375">
    <property type="entry name" value="FSAF1"/>
    <property type="match status" value="1"/>
</dbReference>
<dbReference type="EMBL" id="CAJDYZ010007242">
    <property type="protein sequence ID" value="CAD1474152.1"/>
    <property type="molecule type" value="Genomic_DNA"/>
</dbReference>
<sequence length="209" mass="24231">YFTMEDFIPTRVSKIKKDDVKRFVLINYEKPKKKEIVKSEENSDAQNPRFDVTKNEWSKNDDSKKQKLDMKRVGYEVMKFGMSGFEGAEAEEAEVALAVSLGAKPSKKKGINYKILQREKKNHKKTWRKDVTLASGFGRSLSNQKHKKTRKGSDSLLKIYGKVNKEIQGKDIHIVFAVPQWNDLAFKKSHFCSRSIKCCSCWCNFEQHL</sequence>
<proteinExistence type="predicted"/>
<dbReference type="InterPro" id="IPR052852">
    <property type="entry name" value="SSU_Processome_Comp"/>
</dbReference>
<name>A0A6V7H4E2_9HYME</name>
<organism evidence="1 2">
    <name type="scientific">Heterotrigona itama</name>
    <dbReference type="NCBI Taxonomy" id="395501"/>
    <lineage>
        <taxon>Eukaryota</taxon>
        <taxon>Metazoa</taxon>
        <taxon>Ecdysozoa</taxon>
        <taxon>Arthropoda</taxon>
        <taxon>Hexapoda</taxon>
        <taxon>Insecta</taxon>
        <taxon>Pterygota</taxon>
        <taxon>Neoptera</taxon>
        <taxon>Endopterygota</taxon>
        <taxon>Hymenoptera</taxon>
        <taxon>Apocrita</taxon>
        <taxon>Aculeata</taxon>
        <taxon>Apoidea</taxon>
        <taxon>Anthophila</taxon>
        <taxon>Apidae</taxon>
        <taxon>Heterotrigona</taxon>
    </lineage>
</organism>
<protein>
    <submittedName>
        <fullName evidence="1">Uncharacterized protein</fullName>
    </submittedName>
</protein>
<reference evidence="1" key="1">
    <citation type="submission" date="2020-07" db="EMBL/GenBank/DDBJ databases">
        <authorList>
            <person name="Nazaruddin N."/>
        </authorList>
    </citation>
    <scope>NUCLEOTIDE SEQUENCE</scope>
</reference>
<evidence type="ECO:0000313" key="1">
    <source>
        <dbReference type="EMBL" id="CAD1474152.1"/>
    </source>
</evidence>
<dbReference type="AlphaFoldDB" id="A0A6V7H4E2"/>
<dbReference type="InterPro" id="IPR027973">
    <property type="entry name" value="FSAF1-like"/>
</dbReference>
<evidence type="ECO:0000313" key="2">
    <source>
        <dbReference type="Proteomes" id="UP000752696"/>
    </source>
</evidence>
<feature type="non-terminal residue" evidence="1">
    <location>
        <position position="1"/>
    </location>
</feature>